<dbReference type="Gene3D" id="1.25.10.10">
    <property type="entry name" value="Leucine-rich Repeat Variant"/>
    <property type="match status" value="1"/>
</dbReference>
<dbReference type="PANTHER" id="PTHR35834:SF3">
    <property type="entry name" value="ARM REPEAT SUPERFAMILY PROTEIN"/>
    <property type="match status" value="1"/>
</dbReference>
<dbReference type="Proteomes" id="UP001293593">
    <property type="component" value="Unassembled WGS sequence"/>
</dbReference>
<name>A0AAE1JPI9_9FABA</name>
<reference evidence="1" key="1">
    <citation type="submission" date="2023-10" db="EMBL/GenBank/DDBJ databases">
        <title>Chromosome-level genome of the transformable northern wattle, Acacia crassicarpa.</title>
        <authorList>
            <person name="Massaro I."/>
            <person name="Sinha N.R."/>
            <person name="Poethig S."/>
            <person name="Leichty A.R."/>
        </authorList>
    </citation>
    <scope>NUCLEOTIDE SEQUENCE</scope>
    <source>
        <strain evidence="1">Acra3RX</strain>
        <tissue evidence="1">Leaf</tissue>
    </source>
</reference>
<dbReference type="AlphaFoldDB" id="A0AAE1JPI9"/>
<dbReference type="PANTHER" id="PTHR35834">
    <property type="entry name" value="ARMADILLO-TYPE FOLD PROTEIN-RELATED"/>
    <property type="match status" value="1"/>
</dbReference>
<dbReference type="EMBL" id="JAWXYG010000004">
    <property type="protein sequence ID" value="KAK4274455.1"/>
    <property type="molecule type" value="Genomic_DNA"/>
</dbReference>
<accession>A0AAE1JPI9</accession>
<evidence type="ECO:0000313" key="1">
    <source>
        <dbReference type="EMBL" id="KAK4274455.1"/>
    </source>
</evidence>
<sequence length="384" mass="42980">MDQPQTLNTDSQRLLPLLEALQEAAKNLRANSIPFLFKNDSKIAIEAILEIESKSLAVFSANPDLRKLSALLRSLRALNEKLQKFEGFGLRSLLNRQIIHYKISRVAYDVESEIQSYVDRLTIRGLVKTLVEESASEDDKVKDLIGFEKRLSRGFDIDFQDLVLKAKVFNILEHILCDPLCSKRVRERAAMAIAALVRFNKNVFVGLVLMGPTIKALIALASRCSIQVLTSLISFIRSPLVDELLAIGEIPRIINLLCSDDLLVQVAALDCVLELAYIGRDEVIEAMLKEDLIKKLMDLQRMDWLDDDKETAVCIGTVSESEVKDFPFASCVARFAVQLEVGEGLIKEEKEEFKSQILKMVKEAAQSDAEVATIIAEVLWGSSP</sequence>
<proteinExistence type="predicted"/>
<comment type="caution">
    <text evidence="1">The sequence shown here is derived from an EMBL/GenBank/DDBJ whole genome shotgun (WGS) entry which is preliminary data.</text>
</comment>
<keyword evidence="2" id="KW-1185">Reference proteome</keyword>
<organism evidence="1 2">
    <name type="scientific">Acacia crassicarpa</name>
    <name type="common">northern wattle</name>
    <dbReference type="NCBI Taxonomy" id="499986"/>
    <lineage>
        <taxon>Eukaryota</taxon>
        <taxon>Viridiplantae</taxon>
        <taxon>Streptophyta</taxon>
        <taxon>Embryophyta</taxon>
        <taxon>Tracheophyta</taxon>
        <taxon>Spermatophyta</taxon>
        <taxon>Magnoliopsida</taxon>
        <taxon>eudicotyledons</taxon>
        <taxon>Gunneridae</taxon>
        <taxon>Pentapetalae</taxon>
        <taxon>rosids</taxon>
        <taxon>fabids</taxon>
        <taxon>Fabales</taxon>
        <taxon>Fabaceae</taxon>
        <taxon>Caesalpinioideae</taxon>
        <taxon>mimosoid clade</taxon>
        <taxon>Acacieae</taxon>
        <taxon>Acacia</taxon>
    </lineage>
</organism>
<dbReference type="InterPro" id="IPR011989">
    <property type="entry name" value="ARM-like"/>
</dbReference>
<evidence type="ECO:0000313" key="2">
    <source>
        <dbReference type="Proteomes" id="UP001293593"/>
    </source>
</evidence>
<protein>
    <submittedName>
        <fullName evidence="1">Uncharacterized protein</fullName>
    </submittedName>
</protein>
<dbReference type="SUPFAM" id="SSF48371">
    <property type="entry name" value="ARM repeat"/>
    <property type="match status" value="1"/>
</dbReference>
<dbReference type="InterPro" id="IPR016024">
    <property type="entry name" value="ARM-type_fold"/>
</dbReference>
<gene>
    <name evidence="1" type="ORF">QN277_017669</name>
</gene>